<comment type="subcellular location">
    <subcellularLocation>
        <location evidence="1">Cell membrane</location>
        <topology evidence="1">Multi-pass membrane protein</topology>
    </subcellularLocation>
</comment>
<evidence type="ECO:0000313" key="9">
    <source>
        <dbReference type="EMBL" id="MBD8488262.1"/>
    </source>
</evidence>
<evidence type="ECO:0000259" key="7">
    <source>
        <dbReference type="Pfam" id="PF02687"/>
    </source>
</evidence>
<sequence>MFFRILKEYIRRMIRSYKVYLVTILGMSIAIMAFFHAYLFVYKELSVDTFHSKRKDIYRVVRNDPHSAYRDTRTYAPFGELLKDKLPEVEEVVRLEQNGYLMELHGEQVLQEFLMVDPTFFTVFDFKLVLGNLEKFEDTPNGIVLSEKMAQLYFPNESALGKVIEAKEDGEVNREFIVVGVMENIPTESSIETDFVTNIVYSSFLSSKDYGTEHKWWLPYNDLYVYAPNVTDREALSTKLTTELINKIKPLFSRTNGSFDENQYQLDLQSLDEIYLHSDDISQSRKGSLRYIQVISLVGIITLLLALTNYIIMNLGLNLNRAKEFVTRRVLGASKGDILSLFVLESLINALVCFGVTMISYPLIGELIGDIIGSEYELSIVTDYKIILSFLCIVIGLGVIIGLMEYILSYNSIFVKEHGKVISASVGTKKLMIGFQLFLFIGLMSCILMVRKQLDFVHDLDKGFDIEEIVGVRALDDSNEIRNLLSANSHVESISRGQRLFRNKPSSLWNLEVPATDRNIETQWIDGDDQYLAVHDIQLKSGRNLSPTKAADYEKRGGTLRRKDRKSIFEVMVNEEFVRQAGLVDPIGARITKKNSPDMTIVGVFENLYNLPLYYPMKPMILGTDFTGFPIGLFQVRCSKGFHESIFADVANFLESLGYPGHLADKLVQTFDYAEVYHEEYRLKKLLDAFTVIVLVISMLGLVAISLFVSGSKSKEIGIRKVNGASANEILMLLNKDFVLWIAIAFVLACPVAYYAMSKWLESFAYKTTLSWWVFGLAGFMVLIISLVTVSWQTYKAAITNPVNVLKDE</sequence>
<dbReference type="PANTHER" id="PTHR30572:SF18">
    <property type="entry name" value="ABC-TYPE MACROLIDE FAMILY EXPORT SYSTEM PERMEASE COMPONENT 2"/>
    <property type="match status" value="1"/>
</dbReference>
<keyword evidence="4 6" id="KW-1133">Transmembrane helix</keyword>
<name>A0ABR9AHD3_9BACT</name>
<organism evidence="9 10">
    <name type="scientific">Echinicola arenosa</name>
    <dbReference type="NCBI Taxonomy" id="2774144"/>
    <lineage>
        <taxon>Bacteria</taxon>
        <taxon>Pseudomonadati</taxon>
        <taxon>Bacteroidota</taxon>
        <taxon>Cytophagia</taxon>
        <taxon>Cytophagales</taxon>
        <taxon>Cyclobacteriaceae</taxon>
        <taxon>Echinicola</taxon>
    </lineage>
</organism>
<gene>
    <name evidence="9" type="ORF">IFO69_05845</name>
</gene>
<evidence type="ECO:0000256" key="6">
    <source>
        <dbReference type="SAM" id="Phobius"/>
    </source>
</evidence>
<feature type="transmembrane region" description="Helical" evidence="6">
    <location>
        <begin position="770"/>
        <end position="792"/>
    </location>
</feature>
<dbReference type="RefSeq" id="WP_192009145.1">
    <property type="nucleotide sequence ID" value="NZ_JACYTQ010000002.1"/>
</dbReference>
<evidence type="ECO:0000256" key="1">
    <source>
        <dbReference type="ARBA" id="ARBA00004651"/>
    </source>
</evidence>
<dbReference type="InterPro" id="IPR050250">
    <property type="entry name" value="Macrolide_Exporter_MacB"/>
</dbReference>
<feature type="transmembrane region" description="Helical" evidence="6">
    <location>
        <begin position="338"/>
        <end position="364"/>
    </location>
</feature>
<feature type="domain" description="ABC3 transporter permease C-terminal" evidence="7">
    <location>
        <begin position="690"/>
        <end position="802"/>
    </location>
</feature>
<feature type="transmembrane region" description="Helical" evidence="6">
    <location>
        <begin position="384"/>
        <end position="410"/>
    </location>
</feature>
<feature type="domain" description="ABC3 transporter permease C-terminal" evidence="7">
    <location>
        <begin position="297"/>
        <end position="403"/>
    </location>
</feature>
<evidence type="ECO:0000256" key="3">
    <source>
        <dbReference type="ARBA" id="ARBA00022692"/>
    </source>
</evidence>
<dbReference type="Pfam" id="PF02687">
    <property type="entry name" value="FtsX"/>
    <property type="match status" value="2"/>
</dbReference>
<evidence type="ECO:0000256" key="4">
    <source>
        <dbReference type="ARBA" id="ARBA00022989"/>
    </source>
</evidence>
<comment type="caution">
    <text evidence="9">The sequence shown here is derived from an EMBL/GenBank/DDBJ whole genome shotgun (WGS) entry which is preliminary data.</text>
</comment>
<protein>
    <submittedName>
        <fullName evidence="9">ABC transporter permease</fullName>
    </submittedName>
</protein>
<evidence type="ECO:0000259" key="8">
    <source>
        <dbReference type="Pfam" id="PF12704"/>
    </source>
</evidence>
<feature type="transmembrane region" description="Helical" evidence="6">
    <location>
        <begin position="291"/>
        <end position="317"/>
    </location>
</feature>
<accession>A0ABR9AHD3</accession>
<feature type="transmembrane region" description="Helical" evidence="6">
    <location>
        <begin position="738"/>
        <end position="758"/>
    </location>
</feature>
<keyword evidence="2" id="KW-1003">Cell membrane</keyword>
<feature type="transmembrane region" description="Helical" evidence="6">
    <location>
        <begin position="20"/>
        <end position="41"/>
    </location>
</feature>
<feature type="domain" description="MacB-like periplasmic core" evidence="8">
    <location>
        <begin position="21"/>
        <end position="241"/>
    </location>
</feature>
<dbReference type="InterPro" id="IPR025857">
    <property type="entry name" value="MacB_PCD"/>
</dbReference>
<evidence type="ECO:0000256" key="5">
    <source>
        <dbReference type="ARBA" id="ARBA00023136"/>
    </source>
</evidence>
<evidence type="ECO:0000313" key="10">
    <source>
        <dbReference type="Proteomes" id="UP000647133"/>
    </source>
</evidence>
<keyword evidence="10" id="KW-1185">Reference proteome</keyword>
<proteinExistence type="predicted"/>
<dbReference type="Pfam" id="PF12704">
    <property type="entry name" value="MacB_PCD"/>
    <property type="match status" value="1"/>
</dbReference>
<reference evidence="9 10" key="1">
    <citation type="submission" date="2020-09" db="EMBL/GenBank/DDBJ databases">
        <title>Echinicola sp. CAU 1574 isolated from sand of Sido Beach.</title>
        <authorList>
            <person name="Kim W."/>
        </authorList>
    </citation>
    <scope>NUCLEOTIDE SEQUENCE [LARGE SCALE GENOMIC DNA]</scope>
    <source>
        <strain evidence="9 10">CAU 1574</strain>
    </source>
</reference>
<dbReference type="Proteomes" id="UP000647133">
    <property type="component" value="Unassembled WGS sequence"/>
</dbReference>
<feature type="transmembrane region" description="Helical" evidence="6">
    <location>
        <begin position="689"/>
        <end position="711"/>
    </location>
</feature>
<dbReference type="EMBL" id="JACYTQ010000002">
    <property type="protein sequence ID" value="MBD8488262.1"/>
    <property type="molecule type" value="Genomic_DNA"/>
</dbReference>
<dbReference type="InterPro" id="IPR003838">
    <property type="entry name" value="ABC3_permease_C"/>
</dbReference>
<keyword evidence="3 6" id="KW-0812">Transmembrane</keyword>
<dbReference type="PANTHER" id="PTHR30572">
    <property type="entry name" value="MEMBRANE COMPONENT OF TRANSPORTER-RELATED"/>
    <property type="match status" value="1"/>
</dbReference>
<keyword evidence="5 6" id="KW-0472">Membrane</keyword>
<feature type="transmembrane region" description="Helical" evidence="6">
    <location>
        <begin position="431"/>
        <end position="450"/>
    </location>
</feature>
<evidence type="ECO:0000256" key="2">
    <source>
        <dbReference type="ARBA" id="ARBA00022475"/>
    </source>
</evidence>